<feature type="region of interest" description="Disordered" evidence="1">
    <location>
        <begin position="1"/>
        <end position="40"/>
    </location>
</feature>
<keyword evidence="3" id="KW-1185">Reference proteome</keyword>
<evidence type="ECO:0000313" key="2">
    <source>
        <dbReference type="EMBL" id="MDU0339848.1"/>
    </source>
</evidence>
<gene>
    <name evidence="2" type="ORF">RKE40_08145</name>
</gene>
<evidence type="ECO:0000313" key="3">
    <source>
        <dbReference type="Proteomes" id="UP001254257"/>
    </source>
</evidence>
<sequence>MTERAAKNDHRSRKAADVQLFTKSVGRKKRGGSLDPNDRKIDQRVAKAVERMRPEEFDAMLRDGEDQ</sequence>
<dbReference type="EMBL" id="JAWDID010000009">
    <property type="protein sequence ID" value="MDU0339848.1"/>
    <property type="molecule type" value="Genomic_DNA"/>
</dbReference>
<proteinExistence type="predicted"/>
<name>A0ABU3S4Z3_9HYPH</name>
<reference evidence="2 3" key="1">
    <citation type="submission" date="2023-09" db="EMBL/GenBank/DDBJ databases">
        <title>Whole genome shotgun sequencing (WGS) of Bosea sp. ZW T0_25, isolated from stored onions (Allium cepa).</title>
        <authorList>
            <person name="Stoll D.A."/>
            <person name="Huch M."/>
        </authorList>
    </citation>
    <scope>NUCLEOTIDE SEQUENCE [LARGE SCALE GENOMIC DNA]</scope>
    <source>
        <strain evidence="2 3">ZW T0_25</strain>
    </source>
</reference>
<dbReference type="RefSeq" id="WP_316017735.1">
    <property type="nucleotide sequence ID" value="NZ_JAWDID010000009.1"/>
</dbReference>
<evidence type="ECO:0000256" key="1">
    <source>
        <dbReference type="SAM" id="MobiDB-lite"/>
    </source>
</evidence>
<protein>
    <submittedName>
        <fullName evidence="2">Uncharacterized protein</fullName>
    </submittedName>
</protein>
<dbReference type="Proteomes" id="UP001254257">
    <property type="component" value="Unassembled WGS sequence"/>
</dbReference>
<comment type="caution">
    <text evidence="2">The sequence shown here is derived from an EMBL/GenBank/DDBJ whole genome shotgun (WGS) entry which is preliminary data.</text>
</comment>
<organism evidence="2 3">
    <name type="scientific">Bosea rubneri</name>
    <dbReference type="NCBI Taxonomy" id="3075434"/>
    <lineage>
        <taxon>Bacteria</taxon>
        <taxon>Pseudomonadati</taxon>
        <taxon>Pseudomonadota</taxon>
        <taxon>Alphaproteobacteria</taxon>
        <taxon>Hyphomicrobiales</taxon>
        <taxon>Boseaceae</taxon>
        <taxon>Bosea</taxon>
    </lineage>
</organism>
<accession>A0ABU3S4Z3</accession>